<evidence type="ECO:0000313" key="10">
    <source>
        <dbReference type="EMBL" id="CUS09829.1"/>
    </source>
</evidence>
<dbReference type="Gene3D" id="1.10.730.20">
    <property type="match status" value="1"/>
</dbReference>
<evidence type="ECO:0000259" key="9">
    <source>
        <dbReference type="Pfam" id="PF08264"/>
    </source>
</evidence>
<dbReference type="NCBIfam" id="TIGR00392">
    <property type="entry name" value="ileS"/>
    <property type="match status" value="1"/>
</dbReference>
<organism evidence="10 11">
    <name type="scientific">Tuber aestivum</name>
    <name type="common">summer truffle</name>
    <dbReference type="NCBI Taxonomy" id="59557"/>
    <lineage>
        <taxon>Eukaryota</taxon>
        <taxon>Fungi</taxon>
        <taxon>Dikarya</taxon>
        <taxon>Ascomycota</taxon>
        <taxon>Pezizomycotina</taxon>
        <taxon>Pezizomycetes</taxon>
        <taxon>Pezizales</taxon>
        <taxon>Tuberaceae</taxon>
        <taxon>Tuber</taxon>
    </lineage>
</organism>
<dbReference type="InterPro" id="IPR002301">
    <property type="entry name" value="Ile-tRNA-ligase"/>
</dbReference>
<keyword evidence="11" id="KW-1185">Reference proteome</keyword>
<dbReference type="SUPFAM" id="SSF52374">
    <property type="entry name" value="Nucleotidylyl transferase"/>
    <property type="match status" value="1"/>
</dbReference>
<dbReference type="Proteomes" id="UP001412239">
    <property type="component" value="Unassembled WGS sequence"/>
</dbReference>
<dbReference type="InterPro" id="IPR013155">
    <property type="entry name" value="M/V/L/I-tRNA-synth_anticd-bd"/>
</dbReference>
<name>A0A292PQJ2_9PEZI</name>
<gene>
    <name evidence="10" type="ORF">GSTUAT00006119001</name>
</gene>
<dbReference type="InterPro" id="IPR009080">
    <property type="entry name" value="tRNAsynth_Ia_anticodon-bd"/>
</dbReference>
<dbReference type="GO" id="GO:0005739">
    <property type="term" value="C:mitochondrion"/>
    <property type="evidence" value="ECO:0007669"/>
    <property type="project" value="TreeGrafter"/>
</dbReference>
<accession>A0A292PQJ2</accession>
<dbReference type="GO" id="GO:0004822">
    <property type="term" value="F:isoleucine-tRNA ligase activity"/>
    <property type="evidence" value="ECO:0007669"/>
    <property type="project" value="UniProtKB-EC"/>
</dbReference>
<evidence type="ECO:0000256" key="6">
    <source>
        <dbReference type="ARBA" id="ARBA00023146"/>
    </source>
</evidence>
<reference evidence="10" key="1">
    <citation type="submission" date="2015-10" db="EMBL/GenBank/DDBJ databases">
        <authorList>
            <person name="Regsiter A."/>
            <person name="william w."/>
        </authorList>
    </citation>
    <scope>NUCLEOTIDE SEQUENCE</scope>
    <source>
        <strain evidence="10">Montdore</strain>
    </source>
</reference>
<dbReference type="SUPFAM" id="SSF47323">
    <property type="entry name" value="Anticodon-binding domain of a subclass of class I aminoacyl-tRNA synthetases"/>
    <property type="match status" value="1"/>
</dbReference>
<evidence type="ECO:0000256" key="1">
    <source>
        <dbReference type="ARBA" id="ARBA00013165"/>
    </source>
</evidence>
<keyword evidence="3" id="KW-0547">Nucleotide-binding</keyword>
<dbReference type="Pfam" id="PF00133">
    <property type="entry name" value="tRNA-synt_1"/>
    <property type="match status" value="1"/>
</dbReference>
<dbReference type="PANTHER" id="PTHR42765">
    <property type="entry name" value="SOLEUCYL-TRNA SYNTHETASE"/>
    <property type="match status" value="1"/>
</dbReference>
<keyword evidence="5" id="KW-0648">Protein biosynthesis</keyword>
<dbReference type="PANTHER" id="PTHR42765:SF1">
    <property type="entry name" value="ISOLEUCINE--TRNA LIGASE, MITOCHONDRIAL"/>
    <property type="match status" value="1"/>
</dbReference>
<dbReference type="GO" id="GO:0005524">
    <property type="term" value="F:ATP binding"/>
    <property type="evidence" value="ECO:0007669"/>
    <property type="project" value="UniProtKB-KW"/>
</dbReference>
<evidence type="ECO:0000256" key="5">
    <source>
        <dbReference type="ARBA" id="ARBA00022917"/>
    </source>
</evidence>
<dbReference type="CDD" id="cd07960">
    <property type="entry name" value="Anticodon_Ia_Ile_BEm"/>
    <property type="match status" value="1"/>
</dbReference>
<dbReference type="InterPro" id="IPR050081">
    <property type="entry name" value="Ile-tRNA_ligase"/>
</dbReference>
<dbReference type="InterPro" id="IPR002300">
    <property type="entry name" value="aa-tRNA-synth_Ia"/>
</dbReference>
<evidence type="ECO:0000313" key="11">
    <source>
        <dbReference type="Proteomes" id="UP001412239"/>
    </source>
</evidence>
<dbReference type="GO" id="GO:0032543">
    <property type="term" value="P:mitochondrial translation"/>
    <property type="evidence" value="ECO:0007669"/>
    <property type="project" value="TreeGrafter"/>
</dbReference>
<evidence type="ECO:0000256" key="3">
    <source>
        <dbReference type="ARBA" id="ARBA00022741"/>
    </source>
</evidence>
<dbReference type="EC" id="6.1.1.5" evidence="1"/>
<dbReference type="InterPro" id="IPR014729">
    <property type="entry name" value="Rossmann-like_a/b/a_fold"/>
</dbReference>
<dbReference type="Gene3D" id="1.10.10.830">
    <property type="entry name" value="Ile-tRNA synthetase CP2 domain-like"/>
    <property type="match status" value="1"/>
</dbReference>
<dbReference type="GO" id="GO:0002161">
    <property type="term" value="F:aminoacyl-tRNA deacylase activity"/>
    <property type="evidence" value="ECO:0007669"/>
    <property type="project" value="InterPro"/>
</dbReference>
<keyword evidence="2" id="KW-0436">Ligase</keyword>
<dbReference type="SUPFAM" id="SSF50677">
    <property type="entry name" value="ValRS/IleRS/LeuRS editing domain"/>
    <property type="match status" value="1"/>
</dbReference>
<feature type="domain" description="Aminoacyl-tRNA synthetase class Ia" evidence="8">
    <location>
        <begin position="11"/>
        <end position="563"/>
    </location>
</feature>
<sequence length="876" mass="96933">MGNKNNIKAAQTAAEKGKTMGAAEIRSLARGLAEKTITKQMAEFRSWGVMGDWTNHWKTMDKDYEISQLRVFKEMLKRGLIYRRFKPVFWSPSSGTALAEAELEYNEKHPSKAIFLAFPIRATAAPGLGKRLEGISVRAAIWTTTPWTVPANKAIAVNTGIEYCVVGTEKHGNLLVASQRARELGKAINEQPKIIVNGIMGQDLVGAQYSHPLLPEDAPCQPILSADFVTADSGTGIVHCAPGHGMDDYLLCQKHGIQPFSPVDNNGRFTEDALPGHGIEGLEVLFGGTKKILDVLTESKALLALQPGFTHKYPYDWRTKRPIIIRATAQWFADVGVIKGASIDSLGNVEFVPSAGRSRLTSYVNSRSEWCISRQRAWGTPIPALYDVETNEPLLTEESVEHIISILQDKGTDAWWGGGVPEEAWVPELIRTTGKRYVRGKETMDVWFDSGTSWATLRNCVGQRKGRPLADLYLEGSDQHRGWFQSSLLTSVASSADLHAAKAPFGMVVTHGFCLDERGKKMSKSLGNTMAPVDVIKPRGKGIGGIDALRLWVASCDYTKDVGIGNTILDGVNENLRKLRVTLRFLLGNLEDWDGQEVDYSKLVKTDRYALAQLYRVNRATAQVYKNLHFNRVIQLVMAYTNADLSAFYLDVTKDTMYSDPKDSQRRRGTQTVIYYILRNYLSILAPIVPLLTQEVWSHATSFVTKGAAGPTQLGWYKPAEAWNDENLIEEFKHINTIHSLVKLGIEKAKAEQGVKVNLEVSAVLITPEGSKARRILEEYGEYIISANELPQIFIVSEVSLGKEIPTSPTWQYVEKTNLLGDDCTVVVRRASRNKCPRCWVYLANDPGEICDRCQNTISIDHAAVLQGGGGGVGCA</sequence>
<keyword evidence="6" id="KW-0030">Aminoacyl-tRNA synthetase</keyword>
<dbReference type="EMBL" id="LN891069">
    <property type="protein sequence ID" value="CUS09829.1"/>
    <property type="molecule type" value="Genomic_DNA"/>
</dbReference>
<dbReference type="PRINTS" id="PR00984">
    <property type="entry name" value="TRNASYNTHILE"/>
</dbReference>
<keyword evidence="4" id="KW-0067">ATP-binding</keyword>
<dbReference type="Gene3D" id="3.40.50.620">
    <property type="entry name" value="HUPs"/>
    <property type="match status" value="2"/>
</dbReference>
<proteinExistence type="predicted"/>
<dbReference type="InterPro" id="IPR033708">
    <property type="entry name" value="Anticodon_Ile_BEm"/>
</dbReference>
<dbReference type="AlphaFoldDB" id="A0A292PQJ2"/>
<evidence type="ECO:0000256" key="2">
    <source>
        <dbReference type="ARBA" id="ARBA00022598"/>
    </source>
</evidence>
<evidence type="ECO:0000256" key="4">
    <source>
        <dbReference type="ARBA" id="ARBA00022840"/>
    </source>
</evidence>
<feature type="domain" description="Methionyl/Valyl/Leucyl/Isoleucyl-tRNA synthetase anticodon-binding" evidence="9">
    <location>
        <begin position="607"/>
        <end position="764"/>
    </location>
</feature>
<evidence type="ECO:0000259" key="8">
    <source>
        <dbReference type="Pfam" id="PF00133"/>
    </source>
</evidence>
<dbReference type="Gene3D" id="3.90.740.10">
    <property type="entry name" value="Valyl/Leucyl/Isoleucyl-tRNA synthetase, editing domain"/>
    <property type="match status" value="1"/>
</dbReference>
<protein>
    <recommendedName>
        <fullName evidence="1">isoleucine--tRNA ligase</fullName>
        <ecNumber evidence="1">6.1.1.5</ecNumber>
    </recommendedName>
    <alternativeName>
        <fullName evidence="7">Isoleucyl-tRNA synthetase</fullName>
    </alternativeName>
</protein>
<dbReference type="Pfam" id="PF08264">
    <property type="entry name" value="Anticodon_1"/>
    <property type="match status" value="1"/>
</dbReference>
<dbReference type="GO" id="GO:0006428">
    <property type="term" value="P:isoleucyl-tRNA aminoacylation"/>
    <property type="evidence" value="ECO:0007669"/>
    <property type="project" value="InterPro"/>
</dbReference>
<dbReference type="InterPro" id="IPR009008">
    <property type="entry name" value="Val/Leu/Ile-tRNA-synth_edit"/>
</dbReference>
<evidence type="ECO:0000256" key="7">
    <source>
        <dbReference type="ARBA" id="ARBA00032665"/>
    </source>
</evidence>
<dbReference type="GO" id="GO:0000049">
    <property type="term" value="F:tRNA binding"/>
    <property type="evidence" value="ECO:0007669"/>
    <property type="project" value="InterPro"/>
</dbReference>